<keyword evidence="2" id="KW-0539">Nucleus</keyword>
<dbReference type="GO" id="GO:0005730">
    <property type="term" value="C:nucleolus"/>
    <property type="evidence" value="ECO:0007669"/>
    <property type="project" value="UniProtKB-SubCell"/>
</dbReference>
<dbReference type="OrthoDB" id="427886at2759"/>
<name>A0A183FUX8_HELPZ</name>
<evidence type="ECO:0000313" key="4">
    <source>
        <dbReference type="EMBL" id="VDO90724.1"/>
    </source>
</evidence>
<dbReference type="InterPro" id="IPR039883">
    <property type="entry name" value="Fcf2/DNTTIP2"/>
</dbReference>
<accession>A0A183FUX8</accession>
<evidence type="ECO:0000313" key="6">
    <source>
        <dbReference type="WBParaSite" id="HPBE_0001205101-mRNA-1"/>
    </source>
</evidence>
<comment type="subcellular location">
    <subcellularLocation>
        <location evidence="1">Nucleus</location>
        <location evidence="1">Nucleolus</location>
    </subcellularLocation>
</comment>
<dbReference type="GO" id="GO:0006396">
    <property type="term" value="P:RNA processing"/>
    <property type="evidence" value="ECO:0007669"/>
    <property type="project" value="TreeGrafter"/>
</dbReference>
<dbReference type="WBParaSite" id="HPBE_0001205101-mRNA-1">
    <property type="protein sequence ID" value="HPBE_0001205101-mRNA-1"/>
    <property type="gene ID" value="HPBE_0001205101"/>
</dbReference>
<gene>
    <name evidence="4" type="ORF">HPBE_LOCUS12052</name>
</gene>
<dbReference type="InterPro" id="IPR014810">
    <property type="entry name" value="Fcf2_C"/>
</dbReference>
<dbReference type="GO" id="GO:0003723">
    <property type="term" value="F:RNA binding"/>
    <property type="evidence" value="ECO:0007669"/>
    <property type="project" value="TreeGrafter"/>
</dbReference>
<dbReference type="PANTHER" id="PTHR21686">
    <property type="entry name" value="DEOXYNUCLEOTIDYLTRANSFERASE TERMINAL-INTERACTING PROTEIN 2"/>
    <property type="match status" value="1"/>
</dbReference>
<protein>
    <submittedName>
        <fullName evidence="6">Fcf2 domain-containing protein</fullName>
    </submittedName>
</protein>
<reference evidence="4 5" key="1">
    <citation type="submission" date="2018-11" db="EMBL/GenBank/DDBJ databases">
        <authorList>
            <consortium name="Pathogen Informatics"/>
        </authorList>
    </citation>
    <scope>NUCLEOTIDE SEQUENCE [LARGE SCALE GENOMIC DNA]</scope>
</reference>
<dbReference type="Proteomes" id="UP000050761">
    <property type="component" value="Unassembled WGS sequence"/>
</dbReference>
<evidence type="ECO:0000313" key="5">
    <source>
        <dbReference type="Proteomes" id="UP000050761"/>
    </source>
</evidence>
<sequence>MQNRPLHMRRLNKCWLEREKTKGRDWFDLPATELTDEAKADLELLQMRAAIDPLAFYRRNDREVLPKYFQVGRIVDAPEDFYSSRMTKKERKRTMLDELLNDQQFAQTKRAKYVSLIFLCLLFSRQIEHNPNQIVHFI</sequence>
<proteinExistence type="predicted"/>
<dbReference type="AlphaFoldDB" id="A0A183FUX8"/>
<dbReference type="PANTHER" id="PTHR21686:SF12">
    <property type="entry name" value="DEOXYNUCLEOTIDYLTRANSFERASE TERMINAL-INTERACTING PROTEIN 2"/>
    <property type="match status" value="1"/>
</dbReference>
<dbReference type="EMBL" id="UZAH01027335">
    <property type="protein sequence ID" value="VDO90724.1"/>
    <property type="molecule type" value="Genomic_DNA"/>
</dbReference>
<organism evidence="5 6">
    <name type="scientific">Heligmosomoides polygyrus</name>
    <name type="common">Parasitic roundworm</name>
    <dbReference type="NCBI Taxonomy" id="6339"/>
    <lineage>
        <taxon>Eukaryota</taxon>
        <taxon>Metazoa</taxon>
        <taxon>Ecdysozoa</taxon>
        <taxon>Nematoda</taxon>
        <taxon>Chromadorea</taxon>
        <taxon>Rhabditida</taxon>
        <taxon>Rhabditina</taxon>
        <taxon>Rhabditomorpha</taxon>
        <taxon>Strongyloidea</taxon>
        <taxon>Heligmosomidae</taxon>
        <taxon>Heligmosomoides</taxon>
    </lineage>
</organism>
<reference evidence="6" key="2">
    <citation type="submission" date="2019-09" db="UniProtKB">
        <authorList>
            <consortium name="WormBaseParasite"/>
        </authorList>
    </citation>
    <scope>IDENTIFICATION</scope>
</reference>
<accession>A0A3P8A2L8</accession>
<dbReference type="Pfam" id="PF08698">
    <property type="entry name" value="Fcf2"/>
    <property type="match status" value="1"/>
</dbReference>
<evidence type="ECO:0000256" key="2">
    <source>
        <dbReference type="ARBA" id="ARBA00023242"/>
    </source>
</evidence>
<keyword evidence="5" id="KW-1185">Reference proteome</keyword>
<evidence type="ECO:0000256" key="1">
    <source>
        <dbReference type="ARBA" id="ARBA00004604"/>
    </source>
</evidence>
<feature type="domain" description="Fcf2 pre-rRNA processing C-terminal" evidence="3">
    <location>
        <begin position="19"/>
        <end position="109"/>
    </location>
</feature>
<evidence type="ECO:0000259" key="3">
    <source>
        <dbReference type="Pfam" id="PF08698"/>
    </source>
</evidence>